<comment type="caution">
    <text evidence="1">The sequence shown here is derived from an EMBL/GenBank/DDBJ whole genome shotgun (WGS) entry which is preliminary data.</text>
</comment>
<keyword evidence="2" id="KW-1185">Reference proteome</keyword>
<evidence type="ECO:0000313" key="2">
    <source>
        <dbReference type="Proteomes" id="UP001322138"/>
    </source>
</evidence>
<protein>
    <submittedName>
        <fullName evidence="1">Uncharacterized protein</fullName>
    </submittedName>
</protein>
<sequence length="92" mass="9960">MLQTGKAEAVQSWKREASVYKMRHPDLDQLSTRGAVSTPAQGYHDSILAISIITTCIGSATAASHVSDSLAQTQPPPSLVLEADDYYTCFFI</sequence>
<accession>A0ABR0FA21</accession>
<dbReference type="Proteomes" id="UP001322138">
    <property type="component" value="Unassembled WGS sequence"/>
</dbReference>
<dbReference type="RefSeq" id="XP_062729806.1">
    <property type="nucleotide sequence ID" value="XM_062873027.1"/>
</dbReference>
<dbReference type="GeneID" id="87892390"/>
<gene>
    <name evidence="1" type="ORF">QC761_0095980</name>
</gene>
<evidence type="ECO:0000313" key="1">
    <source>
        <dbReference type="EMBL" id="KAK4640830.1"/>
    </source>
</evidence>
<organism evidence="1 2">
    <name type="scientific">Podospora bellae-mahoneyi</name>
    <dbReference type="NCBI Taxonomy" id="2093777"/>
    <lineage>
        <taxon>Eukaryota</taxon>
        <taxon>Fungi</taxon>
        <taxon>Dikarya</taxon>
        <taxon>Ascomycota</taxon>
        <taxon>Pezizomycotina</taxon>
        <taxon>Sordariomycetes</taxon>
        <taxon>Sordariomycetidae</taxon>
        <taxon>Sordariales</taxon>
        <taxon>Podosporaceae</taxon>
        <taxon>Podospora</taxon>
    </lineage>
</organism>
<name>A0ABR0FA21_9PEZI</name>
<dbReference type="EMBL" id="JAFFGZ010000008">
    <property type="protein sequence ID" value="KAK4640830.1"/>
    <property type="molecule type" value="Genomic_DNA"/>
</dbReference>
<proteinExistence type="predicted"/>
<reference evidence="1 2" key="1">
    <citation type="journal article" date="2023" name="bioRxiv">
        <title>High-quality genome assemblies of four members of thePodospora anserinaspecies complex.</title>
        <authorList>
            <person name="Ament-Velasquez S.L."/>
            <person name="Vogan A.A."/>
            <person name="Wallerman O."/>
            <person name="Hartmann F."/>
            <person name="Gautier V."/>
            <person name="Silar P."/>
            <person name="Giraud T."/>
            <person name="Johannesson H."/>
        </authorList>
    </citation>
    <scope>NUCLEOTIDE SEQUENCE [LARGE SCALE GENOMIC DNA]</scope>
    <source>
        <strain evidence="1 2">CBS 112042</strain>
    </source>
</reference>